<dbReference type="PATRIC" id="fig|1321819.3.peg.2711"/>
<dbReference type="EMBL" id="AWSV01000154">
    <property type="protein sequence ID" value="ERI81748.1"/>
    <property type="molecule type" value="Genomic_DNA"/>
</dbReference>
<dbReference type="HOGENOM" id="CLU_3196303_0_0_10"/>
<name>U2CCL5_9BACE</name>
<protein>
    <submittedName>
        <fullName evidence="1">Uncharacterized protein</fullName>
    </submittedName>
</protein>
<gene>
    <name evidence="1" type="ORF">HMPREF1981_02934</name>
</gene>
<dbReference type="Proteomes" id="UP000016496">
    <property type="component" value="Unassembled WGS sequence"/>
</dbReference>
<evidence type="ECO:0000313" key="1">
    <source>
        <dbReference type="EMBL" id="ERI81748.1"/>
    </source>
</evidence>
<accession>U2CCL5</accession>
<reference evidence="1 2" key="1">
    <citation type="submission" date="2013-08" db="EMBL/GenBank/DDBJ databases">
        <authorList>
            <person name="Weinstock G."/>
            <person name="Sodergren E."/>
            <person name="Wylie T."/>
            <person name="Fulton L."/>
            <person name="Fulton R."/>
            <person name="Fronick C."/>
            <person name="O'Laughlin M."/>
            <person name="Godfrey J."/>
            <person name="Miner T."/>
            <person name="Herter B."/>
            <person name="Appelbaum E."/>
            <person name="Cordes M."/>
            <person name="Lek S."/>
            <person name="Wollam A."/>
            <person name="Pepin K.H."/>
            <person name="Palsikar V.B."/>
            <person name="Mitreva M."/>
            <person name="Wilson R.K."/>
        </authorList>
    </citation>
    <scope>NUCLEOTIDE SEQUENCE [LARGE SCALE GENOMIC DNA]</scope>
    <source>
        <strain evidence="1 2">F0041</strain>
    </source>
</reference>
<sequence length="45" mass="4933">MSSLNLCISFISGAKIDKLFENQRVQGRDLNAESEKNDGEVGVYG</sequence>
<comment type="caution">
    <text evidence="1">The sequence shown here is derived from an EMBL/GenBank/DDBJ whole genome shotgun (WGS) entry which is preliminary data.</text>
</comment>
<organism evidence="1 2">
    <name type="scientific">Bacteroides pyogenes F0041</name>
    <dbReference type="NCBI Taxonomy" id="1321819"/>
    <lineage>
        <taxon>Bacteria</taxon>
        <taxon>Pseudomonadati</taxon>
        <taxon>Bacteroidota</taxon>
        <taxon>Bacteroidia</taxon>
        <taxon>Bacteroidales</taxon>
        <taxon>Bacteroidaceae</taxon>
        <taxon>Bacteroides</taxon>
    </lineage>
</organism>
<proteinExistence type="predicted"/>
<dbReference type="AlphaFoldDB" id="U2CCL5"/>
<evidence type="ECO:0000313" key="2">
    <source>
        <dbReference type="Proteomes" id="UP000016496"/>
    </source>
</evidence>